<dbReference type="GeneID" id="31008217"/>
<dbReference type="Proteomes" id="UP000214365">
    <property type="component" value="Unassembled WGS sequence"/>
</dbReference>
<protein>
    <recommendedName>
        <fullName evidence="3">Transcription factor domain-containing protein</fullName>
    </recommendedName>
</protein>
<proteinExistence type="predicted"/>
<evidence type="ECO:0000313" key="1">
    <source>
        <dbReference type="EMBL" id="OKL56278.1"/>
    </source>
</evidence>
<comment type="caution">
    <text evidence="1">The sequence shown here is derived from an EMBL/GenBank/DDBJ whole genome shotgun (WGS) entry which is preliminary data.</text>
</comment>
<name>A0A1Q5Q7T5_TALAT</name>
<evidence type="ECO:0000313" key="2">
    <source>
        <dbReference type="Proteomes" id="UP000214365"/>
    </source>
</evidence>
<accession>A0A1Q5Q7T5</accession>
<dbReference type="AlphaFoldDB" id="A0A1Q5Q7T5"/>
<organism evidence="1 2">
    <name type="scientific">Talaromyces atroroseus</name>
    <dbReference type="NCBI Taxonomy" id="1441469"/>
    <lineage>
        <taxon>Eukaryota</taxon>
        <taxon>Fungi</taxon>
        <taxon>Dikarya</taxon>
        <taxon>Ascomycota</taxon>
        <taxon>Pezizomycotina</taxon>
        <taxon>Eurotiomycetes</taxon>
        <taxon>Eurotiomycetidae</taxon>
        <taxon>Eurotiales</taxon>
        <taxon>Trichocomaceae</taxon>
        <taxon>Talaromyces</taxon>
        <taxon>Talaromyces sect. Trachyspermi</taxon>
    </lineage>
</organism>
<keyword evidence="2" id="KW-1185">Reference proteome</keyword>
<dbReference type="EMBL" id="LFMY01000015">
    <property type="protein sequence ID" value="OKL56278.1"/>
    <property type="molecule type" value="Genomic_DNA"/>
</dbReference>
<reference evidence="1 2" key="1">
    <citation type="submission" date="2015-06" db="EMBL/GenBank/DDBJ databases">
        <title>Talaromyces atroroseus IBT 11181 draft genome.</title>
        <authorList>
            <person name="Rasmussen K.B."/>
            <person name="Rasmussen S."/>
            <person name="Petersen B."/>
            <person name="Sicheritz-Ponten T."/>
            <person name="Mortensen U.H."/>
            <person name="Thrane U."/>
        </authorList>
    </citation>
    <scope>NUCLEOTIDE SEQUENCE [LARGE SCALE GENOMIC DNA]</scope>
    <source>
        <strain evidence="1 2">IBT 11181</strain>
    </source>
</reference>
<dbReference type="STRING" id="1441469.A0A1Q5Q7T5"/>
<dbReference type="OrthoDB" id="4898680at2759"/>
<evidence type="ECO:0008006" key="3">
    <source>
        <dbReference type="Google" id="ProtNLM"/>
    </source>
</evidence>
<dbReference type="RefSeq" id="XP_020116399.1">
    <property type="nucleotide sequence ID" value="XM_020263574.1"/>
</dbReference>
<sequence length="295" mass="32774">MPLDIEEDTYSLVGEALDQELAHLDRNGWNTLGQIRKSAVIRWSMITSMIREDALETLLGRNLSNVAERISELQAKIDHAWKELPSFLTVPTQDLWLRGRPCHEVDALHQIRLCYLNTTFLIEWAASRHGLNNSGALFVNASELLAWVNEALVRREQLSELGLISLAWRVASCALPAAGAIAWYLLQFKLDPSSRRSSIENLSVLIAHMGVLHDPGDGNYQLFCQAKGALQSAMDTILDPPNTSQPESSLNMLSSAALAPSPDWMLSDYLGLGVDSWIGLPDRGSFMAMDDNMPY</sequence>
<gene>
    <name evidence="1" type="ORF">UA08_08461</name>
</gene>